<dbReference type="PANTHER" id="PTHR43126">
    <property type="entry name" value="D-ALANYL-D-ALANINE DIPEPTIDASE"/>
    <property type="match status" value="1"/>
</dbReference>
<feature type="site" description="Transition state stabilizer" evidence="9">
    <location>
        <position position="81"/>
    </location>
</feature>
<gene>
    <name evidence="9 11" type="primary">ddpX</name>
    <name evidence="11" type="ORF">DSM104443_01529</name>
</gene>
<comment type="similarity">
    <text evidence="9 10">Belongs to the peptidase M15D family.</text>
</comment>
<evidence type="ECO:0000256" key="6">
    <source>
        <dbReference type="ARBA" id="ARBA00022997"/>
    </source>
</evidence>
<feature type="binding site" evidence="9">
    <location>
        <position position="118"/>
    </location>
    <ligand>
        <name>Zn(2+)</name>
        <dbReference type="ChEBI" id="CHEBI:29105"/>
        <note>catalytic</note>
    </ligand>
</feature>
<dbReference type="GO" id="GO:0006508">
    <property type="term" value="P:proteolysis"/>
    <property type="evidence" value="ECO:0007669"/>
    <property type="project" value="UniProtKB-KW"/>
</dbReference>
<reference evidence="11 12" key="1">
    <citation type="submission" date="2020-04" db="EMBL/GenBank/DDBJ databases">
        <title>Usitatibacter rugosus gen. nov., sp. nov. and Usitatibacter palustris sp. nov., novel members of Usitatibacteraceae fam. nov. within the order Nitrosomonadales isolated from soil.</title>
        <authorList>
            <person name="Huber K.J."/>
            <person name="Neumann-Schaal M."/>
            <person name="Geppert A."/>
            <person name="Luckner M."/>
            <person name="Wanner G."/>
            <person name="Overmann J."/>
        </authorList>
    </citation>
    <scope>NUCLEOTIDE SEQUENCE [LARGE SCALE GENOMIC DNA]</scope>
    <source>
        <strain evidence="11 12">0125_3</strain>
    </source>
</reference>
<comment type="catalytic activity">
    <reaction evidence="1 9 10">
        <text>D-alanyl-D-alanine + H2O = 2 D-alanine</text>
        <dbReference type="Rhea" id="RHEA:20661"/>
        <dbReference type="ChEBI" id="CHEBI:15377"/>
        <dbReference type="ChEBI" id="CHEBI:57416"/>
        <dbReference type="ChEBI" id="CHEBI:57822"/>
        <dbReference type="EC" id="3.4.13.22"/>
    </reaction>
</comment>
<proteinExistence type="inferred from homology"/>
<feature type="binding site" evidence="9">
    <location>
        <position position="111"/>
    </location>
    <ligand>
        <name>Zn(2+)</name>
        <dbReference type="ChEBI" id="CHEBI:29105"/>
        <note>catalytic</note>
    </ligand>
</feature>
<evidence type="ECO:0000256" key="5">
    <source>
        <dbReference type="ARBA" id="ARBA00022833"/>
    </source>
</evidence>
<evidence type="ECO:0000313" key="11">
    <source>
        <dbReference type="EMBL" id="QJR10465.1"/>
    </source>
</evidence>
<feature type="active site" description="Proton donor/acceptor" evidence="9">
    <location>
        <position position="182"/>
    </location>
</feature>
<sequence length="202" mass="22808">MKTLSIEHVPGHPDFRALSSIGGIGIDLRYASANNLVGSDLYAPFDCSWLHREGAERLEQAVAHLANQRPDLKLVVLDAVRPQRVQQRLWDRLEGTDLRMYFADPARGSIHSFGMAVDITLADRSNTELDMGTPFDDLTELSHPQREAAWLASGALTRAQLDNRMLLRDVMSRAGWQGISTEWWHFDGGDRERIRAEFARVL</sequence>
<dbReference type="EC" id="3.4.13.22" evidence="9 10"/>
<evidence type="ECO:0000256" key="2">
    <source>
        <dbReference type="ARBA" id="ARBA00022670"/>
    </source>
</evidence>
<dbReference type="EMBL" id="CP053069">
    <property type="protein sequence ID" value="QJR10465.1"/>
    <property type="molecule type" value="Genomic_DNA"/>
</dbReference>
<keyword evidence="7 9" id="KW-0482">Metalloprotease</keyword>
<keyword evidence="3 9" id="KW-0479">Metal-binding</keyword>
<keyword evidence="2 9" id="KW-0645">Protease</keyword>
<keyword evidence="5 9" id="KW-0862">Zinc</keyword>
<dbReference type="GO" id="GO:0160237">
    <property type="term" value="F:D-Ala-D-Ala dipeptidase activity"/>
    <property type="evidence" value="ECO:0007669"/>
    <property type="project" value="UniProtKB-EC"/>
</dbReference>
<dbReference type="Proteomes" id="UP000501534">
    <property type="component" value="Chromosome"/>
</dbReference>
<dbReference type="PANTHER" id="PTHR43126:SF2">
    <property type="entry name" value="D-ALANYL-D-ALANINE DIPEPTIDASE"/>
    <property type="match status" value="1"/>
</dbReference>
<protein>
    <recommendedName>
        <fullName evidence="9 10">D-alanyl-D-alanine dipeptidase</fullName>
        <shortName evidence="9 10">D-Ala-D-Ala dipeptidase</shortName>
        <ecNumber evidence="9 10">3.4.13.22</ecNumber>
    </recommendedName>
</protein>
<dbReference type="RefSeq" id="WP_171090996.1">
    <property type="nucleotide sequence ID" value="NZ_CP053069.1"/>
</dbReference>
<dbReference type="Gene3D" id="3.30.1380.10">
    <property type="match status" value="1"/>
</dbReference>
<accession>A0A6M4GTZ8</accession>
<name>A0A6M4GTZ8_9PROT</name>
<dbReference type="PIRSF" id="PIRSF026671">
    <property type="entry name" value="AA_dipeptidase"/>
    <property type="match status" value="1"/>
</dbReference>
<evidence type="ECO:0000256" key="3">
    <source>
        <dbReference type="ARBA" id="ARBA00022723"/>
    </source>
</evidence>
<evidence type="ECO:0000256" key="1">
    <source>
        <dbReference type="ARBA" id="ARBA00001362"/>
    </source>
</evidence>
<feature type="binding site" evidence="9">
    <location>
        <position position="185"/>
    </location>
    <ligand>
        <name>Zn(2+)</name>
        <dbReference type="ChEBI" id="CHEBI:29105"/>
        <note>catalytic</note>
    </ligand>
</feature>
<evidence type="ECO:0000256" key="4">
    <source>
        <dbReference type="ARBA" id="ARBA00022801"/>
    </source>
</evidence>
<dbReference type="Pfam" id="PF01427">
    <property type="entry name" value="Peptidase_M15"/>
    <property type="match status" value="1"/>
</dbReference>
<keyword evidence="6 9" id="KW-0224">Dipeptidase</keyword>
<evidence type="ECO:0000256" key="9">
    <source>
        <dbReference type="HAMAP-Rule" id="MF_01924"/>
    </source>
</evidence>
<dbReference type="InterPro" id="IPR000755">
    <property type="entry name" value="A_A_dipeptidase"/>
</dbReference>
<keyword evidence="4 9" id="KW-0378">Hydrolase</keyword>
<dbReference type="KEGG" id="uru:DSM104443_01529"/>
<dbReference type="SUPFAM" id="SSF55166">
    <property type="entry name" value="Hedgehog/DD-peptidase"/>
    <property type="match status" value="1"/>
</dbReference>
<dbReference type="InterPro" id="IPR009045">
    <property type="entry name" value="Zn_M74/Hedgehog-like"/>
</dbReference>
<comment type="cofactor">
    <cofactor evidence="9">
        <name>Zn(2+)</name>
        <dbReference type="ChEBI" id="CHEBI:29105"/>
    </cofactor>
    <text evidence="9">Binds 1 zinc ion per subunit.</text>
</comment>
<organism evidence="11 12">
    <name type="scientific">Usitatibacter rugosus</name>
    <dbReference type="NCBI Taxonomy" id="2732067"/>
    <lineage>
        <taxon>Bacteria</taxon>
        <taxon>Pseudomonadati</taxon>
        <taxon>Pseudomonadota</taxon>
        <taxon>Betaproteobacteria</taxon>
        <taxon>Nitrosomonadales</taxon>
        <taxon>Usitatibacteraceae</taxon>
        <taxon>Usitatibacter</taxon>
    </lineage>
</organism>
<keyword evidence="12" id="KW-1185">Reference proteome</keyword>
<evidence type="ECO:0000313" key="12">
    <source>
        <dbReference type="Proteomes" id="UP000501534"/>
    </source>
</evidence>
<keyword evidence="8 10" id="KW-0961">Cell wall biogenesis/degradation</keyword>
<dbReference type="CDD" id="cd14840">
    <property type="entry name" value="D-Ala-D-Ala_dipeptidase_Aad"/>
    <property type="match status" value="1"/>
</dbReference>
<evidence type="ECO:0000256" key="10">
    <source>
        <dbReference type="PIRNR" id="PIRNR026671"/>
    </source>
</evidence>
<dbReference type="GO" id="GO:0008237">
    <property type="term" value="F:metallopeptidase activity"/>
    <property type="evidence" value="ECO:0007669"/>
    <property type="project" value="UniProtKB-KW"/>
</dbReference>
<evidence type="ECO:0000256" key="7">
    <source>
        <dbReference type="ARBA" id="ARBA00023049"/>
    </source>
</evidence>
<comment type="function">
    <text evidence="9 10">Catalyzes hydrolysis of the D-alanyl-D-alanine dipeptide.</text>
</comment>
<dbReference type="GO" id="GO:0071555">
    <property type="term" value="P:cell wall organization"/>
    <property type="evidence" value="ECO:0007669"/>
    <property type="project" value="UniProtKB-KW"/>
</dbReference>
<dbReference type="HAMAP" id="MF_01924">
    <property type="entry name" value="A_A_dipeptidase"/>
    <property type="match status" value="1"/>
</dbReference>
<evidence type="ECO:0000256" key="8">
    <source>
        <dbReference type="ARBA" id="ARBA00023316"/>
    </source>
</evidence>
<dbReference type="AlphaFoldDB" id="A0A6M4GTZ8"/>
<dbReference type="GO" id="GO:0008270">
    <property type="term" value="F:zinc ion binding"/>
    <property type="evidence" value="ECO:0007669"/>
    <property type="project" value="UniProtKB-UniRule"/>
</dbReference>